<name>A0A1Z4KG04_ANAVA</name>
<proteinExistence type="predicted"/>
<dbReference type="AlphaFoldDB" id="A0A1Z4KG04"/>
<accession>A0A1Z4KG04</accession>
<evidence type="ECO:0000313" key="2">
    <source>
        <dbReference type="Proteomes" id="UP000217507"/>
    </source>
</evidence>
<organism evidence="1 2">
    <name type="scientific">Trichormus variabilis NIES-23</name>
    <dbReference type="NCBI Taxonomy" id="1973479"/>
    <lineage>
        <taxon>Bacteria</taxon>
        <taxon>Bacillati</taxon>
        <taxon>Cyanobacteriota</taxon>
        <taxon>Cyanophyceae</taxon>
        <taxon>Nostocales</taxon>
        <taxon>Nostocaceae</taxon>
        <taxon>Trichormus</taxon>
    </lineage>
</organism>
<reference evidence="1 2" key="1">
    <citation type="submission" date="2017-06" db="EMBL/GenBank/DDBJ databases">
        <title>Genome sequencing of cyanobaciteial culture collection at National Institute for Environmental Studies (NIES).</title>
        <authorList>
            <person name="Hirose Y."/>
            <person name="Shimura Y."/>
            <person name="Fujisawa T."/>
            <person name="Nakamura Y."/>
            <person name="Kawachi M."/>
        </authorList>
    </citation>
    <scope>NUCLEOTIDE SEQUENCE [LARGE SCALE GENOMIC DNA]</scope>
    <source>
        <strain evidence="1 2">NIES-23</strain>
    </source>
</reference>
<dbReference type="EMBL" id="AP018216">
    <property type="protein sequence ID" value="BAY67803.1"/>
    <property type="molecule type" value="Genomic_DNA"/>
</dbReference>
<sequence length="103" mass="11534">MLGCRGWMVILKSAIAPTSGDLVGDRTKLYANAEFLVFIGISHKVFIQLMLGTDWVMWYAGLTHPTRTNGTLENGDHLTRSEFERRYAAAPHIKKAELLEGID</sequence>
<gene>
    <name evidence="1" type="ORF">NIES23_05850</name>
</gene>
<evidence type="ECO:0000313" key="1">
    <source>
        <dbReference type="EMBL" id="BAY67803.1"/>
    </source>
</evidence>
<protein>
    <submittedName>
        <fullName evidence="1">Uncharacterized protein</fullName>
    </submittedName>
</protein>
<dbReference type="Proteomes" id="UP000217507">
    <property type="component" value="Chromosome"/>
</dbReference>